<reference evidence="2 3" key="1">
    <citation type="journal article" date="2016" name="Int. J. Syst. Evol. Microbiol.">
        <title>Pyruvatibacter mobilis gen. nov., sp. nov., a marine bacterium from the culture broth of Picochlorum sp. 122.</title>
        <authorList>
            <person name="Wang G."/>
            <person name="Tang M."/>
            <person name="Wu H."/>
            <person name="Dai S."/>
            <person name="Li T."/>
            <person name="Chen C."/>
            <person name="He H."/>
            <person name="Fan J."/>
            <person name="Xiang W."/>
            <person name="Li X."/>
        </authorList>
    </citation>
    <scope>NUCLEOTIDE SEQUENCE [LARGE SCALE GENOMIC DNA]</scope>
    <source>
        <strain evidence="2 3">GYP-11</strain>
    </source>
</reference>
<keyword evidence="1" id="KW-0520">NAD</keyword>
<proteinExistence type="predicted"/>
<dbReference type="EMBL" id="WXYQ01000004">
    <property type="protein sequence ID" value="NBG94907.1"/>
    <property type="molecule type" value="Genomic_DNA"/>
</dbReference>
<protein>
    <submittedName>
        <fullName evidence="2">SDR family NAD(P)-dependent oxidoreductase</fullName>
    </submittedName>
</protein>
<evidence type="ECO:0000313" key="2">
    <source>
        <dbReference type="EMBL" id="NBG94907.1"/>
    </source>
</evidence>
<dbReference type="InterPro" id="IPR036291">
    <property type="entry name" value="NAD(P)-bd_dom_sf"/>
</dbReference>
<comment type="caution">
    <text evidence="2">The sequence shown here is derived from an EMBL/GenBank/DDBJ whole genome shotgun (WGS) entry which is preliminary data.</text>
</comment>
<dbReference type="AlphaFoldDB" id="A0A845Q909"/>
<organism evidence="2 3">
    <name type="scientific">Pyruvatibacter mobilis</name>
    <dbReference type="NCBI Taxonomy" id="1712261"/>
    <lineage>
        <taxon>Bacteria</taxon>
        <taxon>Pseudomonadati</taxon>
        <taxon>Pseudomonadota</taxon>
        <taxon>Alphaproteobacteria</taxon>
        <taxon>Hyphomicrobiales</taxon>
        <taxon>Parvibaculaceae</taxon>
        <taxon>Pyruvatibacter</taxon>
    </lineage>
</organism>
<name>A0A845Q909_9HYPH</name>
<sequence>MPLTQGDIVPRLFCFGLGFSALAFARAVQARGWQVAGTCRSRDKAQALRAEGIDAHVFGDDPLQDFASALTGTTHLLASVPPGDNGDPVLAAHGEDIAGLKDLEWIGYLSTTGVYGDRDGGWVNETSMLLPTTARGKKRVTAELNWGDLATRMDVPLHIFRLAGIYGPGRNQLVSLRKGTARRVDKPGQVFSRIHVEDIAQILEAAALSGLPGGAFNVCDDEAAPPQDVVAFAAELLGIEAPPLIPFEEAEMSPMGRSFYAESKRVKNDRLKTDLGITLRYPTYREGLRALADAGDGKA</sequence>
<dbReference type="OrthoDB" id="9808276at2"/>
<dbReference type="PANTHER" id="PTHR43574">
    <property type="entry name" value="EPIMERASE-RELATED"/>
    <property type="match status" value="1"/>
</dbReference>
<evidence type="ECO:0000256" key="1">
    <source>
        <dbReference type="ARBA" id="ARBA00023027"/>
    </source>
</evidence>
<dbReference type="Gene3D" id="3.40.50.720">
    <property type="entry name" value="NAD(P)-binding Rossmann-like Domain"/>
    <property type="match status" value="1"/>
</dbReference>
<evidence type="ECO:0000313" key="3">
    <source>
        <dbReference type="Proteomes" id="UP000470384"/>
    </source>
</evidence>
<dbReference type="Proteomes" id="UP000470384">
    <property type="component" value="Unassembled WGS sequence"/>
</dbReference>
<accession>A0A845Q909</accession>
<dbReference type="SUPFAM" id="SSF51735">
    <property type="entry name" value="NAD(P)-binding Rossmann-fold domains"/>
    <property type="match status" value="1"/>
</dbReference>
<dbReference type="CDD" id="cd05266">
    <property type="entry name" value="SDR_a4"/>
    <property type="match status" value="1"/>
</dbReference>
<gene>
    <name evidence="2" type="ORF">GTQ45_04090</name>
</gene>
<keyword evidence="3" id="KW-1185">Reference proteome</keyword>